<organism evidence="1 2">
    <name type="scientific">Wandonia haliotis</name>
    <dbReference type="NCBI Taxonomy" id="574963"/>
    <lineage>
        <taxon>Bacteria</taxon>
        <taxon>Pseudomonadati</taxon>
        <taxon>Bacteroidota</taxon>
        <taxon>Flavobacteriia</taxon>
        <taxon>Flavobacteriales</taxon>
        <taxon>Crocinitomicaceae</taxon>
        <taxon>Wandonia</taxon>
    </lineage>
</organism>
<gene>
    <name evidence="1" type="ORF">GCM10009118_17390</name>
</gene>
<dbReference type="Proteomes" id="UP001501126">
    <property type="component" value="Unassembled WGS sequence"/>
</dbReference>
<evidence type="ECO:0000313" key="1">
    <source>
        <dbReference type="EMBL" id="GAA0875330.1"/>
    </source>
</evidence>
<sequence length="188" mass="20953">MIEFTIEGTISDSSLGGGLQSGTIKLFKIPAGGGLPDLVTSVTSDATGKYSITFQRDKSEEYRIVFEKSDYFSEEFTIYFSQLSTNEAYVHNFSVEARSEIKWIIRNVNPQNTADQVTIQKLNGRTDCEDCCPITSYEYTGSVYNDTLSCAVAGNKYVRFYIVNLATEIHLDSVLCPSFGVAEYVVEF</sequence>
<reference evidence="1 2" key="1">
    <citation type="journal article" date="2019" name="Int. J. Syst. Evol. Microbiol.">
        <title>The Global Catalogue of Microorganisms (GCM) 10K type strain sequencing project: providing services to taxonomists for standard genome sequencing and annotation.</title>
        <authorList>
            <consortium name="The Broad Institute Genomics Platform"/>
            <consortium name="The Broad Institute Genome Sequencing Center for Infectious Disease"/>
            <person name="Wu L."/>
            <person name="Ma J."/>
        </authorList>
    </citation>
    <scope>NUCLEOTIDE SEQUENCE [LARGE SCALE GENOMIC DNA]</scope>
    <source>
        <strain evidence="1 2">JCM 16083</strain>
    </source>
</reference>
<proteinExistence type="predicted"/>
<name>A0ABN1MPT1_9FLAO</name>
<evidence type="ECO:0008006" key="3">
    <source>
        <dbReference type="Google" id="ProtNLM"/>
    </source>
</evidence>
<dbReference type="SUPFAM" id="SSF49464">
    <property type="entry name" value="Carboxypeptidase regulatory domain-like"/>
    <property type="match status" value="1"/>
</dbReference>
<comment type="caution">
    <text evidence="1">The sequence shown here is derived from an EMBL/GenBank/DDBJ whole genome shotgun (WGS) entry which is preliminary data.</text>
</comment>
<protein>
    <recommendedName>
        <fullName evidence="3">Carboxypeptidase regulatory-like domain-containing protein</fullName>
    </recommendedName>
</protein>
<evidence type="ECO:0000313" key="2">
    <source>
        <dbReference type="Proteomes" id="UP001501126"/>
    </source>
</evidence>
<keyword evidence="2" id="KW-1185">Reference proteome</keyword>
<accession>A0ABN1MPT1</accession>
<dbReference type="EMBL" id="BAAAFH010000011">
    <property type="protein sequence ID" value="GAA0875330.1"/>
    <property type="molecule type" value="Genomic_DNA"/>
</dbReference>
<dbReference type="InterPro" id="IPR008969">
    <property type="entry name" value="CarboxyPept-like_regulatory"/>
</dbReference>